<keyword evidence="2" id="KW-1185">Reference proteome</keyword>
<sequence length="69" mass="7761">MVSSIVAQTLGVVGDFVVYVANACEMQNGNEVEFEEVYETIKCFLYRDFDIPSNEINLKSRFVDDLGMG</sequence>
<comment type="caution">
    <text evidence="1">The sequence shown here is derived from an EMBL/GenBank/DDBJ whole genome shotgun (WGS) entry which is preliminary data.</text>
</comment>
<evidence type="ECO:0000313" key="1">
    <source>
        <dbReference type="EMBL" id="MCE2596429.1"/>
    </source>
</evidence>
<accession>A0ABS8WBP2</accession>
<evidence type="ECO:0000313" key="2">
    <source>
        <dbReference type="Proteomes" id="UP001201273"/>
    </source>
</evidence>
<protein>
    <submittedName>
        <fullName evidence="1">Uncharacterized protein</fullName>
    </submittedName>
</protein>
<reference evidence="1 2" key="1">
    <citation type="journal article" date="2022" name="Environ. Microbiol. Rep.">
        <title>Eco-phylogenetic analyses reveal divergent evolution of vitamin B12 metabolism in the marine bacterial family 'Psychromonadaceae'.</title>
        <authorList>
            <person name="Jin X."/>
            <person name="Yang Y."/>
            <person name="Cao H."/>
            <person name="Gao B."/>
            <person name="Zhao Z."/>
        </authorList>
    </citation>
    <scope>NUCLEOTIDE SEQUENCE [LARGE SCALE GENOMIC DNA]</scope>
    <source>
        <strain evidence="1 2">MKS20</strain>
    </source>
</reference>
<dbReference type="RefSeq" id="WP_233054070.1">
    <property type="nucleotide sequence ID" value="NZ_JAIMJA010000019.1"/>
</dbReference>
<dbReference type="Proteomes" id="UP001201273">
    <property type="component" value="Unassembled WGS sequence"/>
</dbReference>
<proteinExistence type="predicted"/>
<name>A0ABS8WBP2_9GAMM</name>
<organism evidence="1 2">
    <name type="scientific">Motilimonas cestriensis</name>
    <dbReference type="NCBI Taxonomy" id="2742685"/>
    <lineage>
        <taxon>Bacteria</taxon>
        <taxon>Pseudomonadati</taxon>
        <taxon>Pseudomonadota</taxon>
        <taxon>Gammaproteobacteria</taxon>
        <taxon>Alteromonadales</taxon>
        <taxon>Alteromonadales genera incertae sedis</taxon>
        <taxon>Motilimonas</taxon>
    </lineage>
</organism>
<gene>
    <name evidence="1" type="ORF">K6Y31_16660</name>
</gene>
<dbReference type="EMBL" id="JAIMJA010000019">
    <property type="protein sequence ID" value="MCE2596429.1"/>
    <property type="molecule type" value="Genomic_DNA"/>
</dbReference>